<dbReference type="eggNOG" id="COG1539">
    <property type="taxonomic scope" value="Bacteria"/>
</dbReference>
<organism evidence="8 9">
    <name type="scientific">Melioribacter roseus (strain DSM 23840 / JCM 17771 / VKM B-2668 / P3M-2)</name>
    <dbReference type="NCBI Taxonomy" id="1191523"/>
    <lineage>
        <taxon>Bacteria</taxon>
        <taxon>Pseudomonadati</taxon>
        <taxon>Ignavibacteriota</taxon>
        <taxon>Ignavibacteria</taxon>
        <taxon>Ignavibacteriales</taxon>
        <taxon>Melioribacteraceae</taxon>
        <taxon>Melioribacter</taxon>
    </lineage>
</organism>
<dbReference type="InterPro" id="IPR006157">
    <property type="entry name" value="FolB_dom"/>
</dbReference>
<feature type="domain" description="Dihydroneopterin aldolase/epimerase" evidence="7">
    <location>
        <begin position="5"/>
        <end position="118"/>
    </location>
</feature>
<dbReference type="GO" id="GO:0046654">
    <property type="term" value="P:tetrahydrofolate biosynthetic process"/>
    <property type="evidence" value="ECO:0007669"/>
    <property type="project" value="UniProtKB-UniRule"/>
</dbReference>
<evidence type="ECO:0000313" key="8">
    <source>
        <dbReference type="EMBL" id="AFN73388.1"/>
    </source>
</evidence>
<comment type="catalytic activity">
    <reaction evidence="1 6">
        <text>7,8-dihydroneopterin = 6-hydroxymethyl-7,8-dihydropterin + glycolaldehyde</text>
        <dbReference type="Rhea" id="RHEA:10540"/>
        <dbReference type="ChEBI" id="CHEBI:17001"/>
        <dbReference type="ChEBI" id="CHEBI:17071"/>
        <dbReference type="ChEBI" id="CHEBI:44841"/>
        <dbReference type="EC" id="4.1.2.25"/>
    </reaction>
</comment>
<dbReference type="HOGENOM" id="CLU_112632_1_4_10"/>
<dbReference type="GO" id="GO:0005737">
    <property type="term" value="C:cytoplasm"/>
    <property type="evidence" value="ECO:0007669"/>
    <property type="project" value="TreeGrafter"/>
</dbReference>
<comment type="pathway">
    <text evidence="2 6">Cofactor biosynthesis; tetrahydrofolate biosynthesis; 2-amino-4-hydroxy-6-hydroxymethyl-7,8-dihydropteridine diphosphate from 7,8-dihydroneopterin triphosphate: step 3/4.</text>
</comment>
<evidence type="ECO:0000256" key="3">
    <source>
        <dbReference type="ARBA" id="ARBA00005708"/>
    </source>
</evidence>
<dbReference type="PANTHER" id="PTHR42844:SF1">
    <property type="entry name" value="DIHYDRONEOPTERIN ALDOLASE 1-RELATED"/>
    <property type="match status" value="1"/>
</dbReference>
<dbReference type="OrthoDB" id="9803748at2"/>
<dbReference type="UniPathway" id="UPA00077">
    <property type="reaction ID" value="UER00154"/>
</dbReference>
<dbReference type="Pfam" id="PF02152">
    <property type="entry name" value="FolB"/>
    <property type="match status" value="1"/>
</dbReference>
<dbReference type="SUPFAM" id="SSF55620">
    <property type="entry name" value="Tetrahydrobiopterin biosynthesis enzymes-like"/>
    <property type="match status" value="1"/>
</dbReference>
<dbReference type="NCBIfam" id="TIGR00526">
    <property type="entry name" value="folB_dom"/>
    <property type="match status" value="1"/>
</dbReference>
<evidence type="ECO:0000256" key="6">
    <source>
        <dbReference type="RuleBase" id="RU362079"/>
    </source>
</evidence>
<comment type="similarity">
    <text evidence="3 6">Belongs to the DHNA family.</text>
</comment>
<dbReference type="EMBL" id="CP003557">
    <property type="protein sequence ID" value="AFN73388.1"/>
    <property type="molecule type" value="Genomic_DNA"/>
</dbReference>
<dbReference type="Gene3D" id="3.30.1130.10">
    <property type="match status" value="1"/>
</dbReference>
<dbReference type="GO" id="GO:0046656">
    <property type="term" value="P:folic acid biosynthetic process"/>
    <property type="evidence" value="ECO:0007669"/>
    <property type="project" value="UniProtKB-UniRule"/>
</dbReference>
<evidence type="ECO:0000313" key="9">
    <source>
        <dbReference type="Proteomes" id="UP000009011"/>
    </source>
</evidence>
<keyword evidence="9" id="KW-1185">Reference proteome</keyword>
<dbReference type="InterPro" id="IPR043133">
    <property type="entry name" value="GTP-CH-I_C/QueF"/>
</dbReference>
<dbReference type="GO" id="GO:0004150">
    <property type="term" value="F:dihydroneopterin aldolase activity"/>
    <property type="evidence" value="ECO:0007669"/>
    <property type="project" value="UniProtKB-UniRule"/>
</dbReference>
<dbReference type="PANTHER" id="PTHR42844">
    <property type="entry name" value="DIHYDRONEOPTERIN ALDOLASE 1-RELATED"/>
    <property type="match status" value="1"/>
</dbReference>
<proteinExistence type="inferred from homology"/>
<comment type="function">
    <text evidence="6">Catalyzes the conversion of 7,8-dihydroneopterin to 6-hydroxymethyl-7,8-dihydropterin.</text>
</comment>
<dbReference type="STRING" id="1191523.MROS_0144"/>
<evidence type="ECO:0000256" key="4">
    <source>
        <dbReference type="ARBA" id="ARBA00022909"/>
    </source>
</evidence>
<dbReference type="RefSeq" id="WP_014854825.1">
    <property type="nucleotide sequence ID" value="NC_018178.1"/>
</dbReference>
<dbReference type="NCBIfam" id="TIGR00525">
    <property type="entry name" value="folB"/>
    <property type="match status" value="1"/>
</dbReference>
<protein>
    <recommendedName>
        <fullName evidence="6">7,8-dihydroneopterin aldolase</fullName>
        <ecNumber evidence="6">4.1.2.25</ecNumber>
    </recommendedName>
</protein>
<dbReference type="AlphaFoldDB" id="I6ZWE5"/>
<dbReference type="SMART" id="SM00905">
    <property type="entry name" value="FolB"/>
    <property type="match status" value="1"/>
</dbReference>
<name>I6ZWE5_MELRP</name>
<dbReference type="KEGG" id="mro:MROS_0144"/>
<evidence type="ECO:0000259" key="7">
    <source>
        <dbReference type="SMART" id="SM00905"/>
    </source>
</evidence>
<dbReference type="EC" id="4.1.2.25" evidence="6"/>
<dbReference type="Proteomes" id="UP000009011">
    <property type="component" value="Chromosome"/>
</dbReference>
<keyword evidence="5 6" id="KW-0456">Lyase</keyword>
<evidence type="ECO:0000256" key="1">
    <source>
        <dbReference type="ARBA" id="ARBA00001353"/>
    </source>
</evidence>
<reference evidence="8 9" key="1">
    <citation type="journal article" date="2013" name="PLoS ONE">
        <title>Genomic analysis of Melioribacter roseus, facultatively anaerobic organotrophic bacterium representing a novel deep lineage within Bacteriodetes/Chlorobi group.</title>
        <authorList>
            <person name="Kadnikov V.V."/>
            <person name="Mardanov A.V."/>
            <person name="Podosokorskaya O.A."/>
            <person name="Gavrilov S.N."/>
            <person name="Kublanov I.V."/>
            <person name="Beletsky A.V."/>
            <person name="Bonch-Osmolovskaya E.A."/>
            <person name="Ravin N.V."/>
        </authorList>
    </citation>
    <scope>NUCLEOTIDE SEQUENCE [LARGE SCALE GENOMIC DNA]</scope>
    <source>
        <strain evidence="9">JCM 17771 / P3M-2</strain>
    </source>
</reference>
<dbReference type="InterPro" id="IPR006156">
    <property type="entry name" value="Dihydroneopterin_aldolase"/>
</dbReference>
<keyword evidence="4 6" id="KW-0289">Folate biosynthesis</keyword>
<gene>
    <name evidence="8" type="ordered locus">MROS_0144</name>
</gene>
<evidence type="ECO:0000256" key="5">
    <source>
        <dbReference type="ARBA" id="ARBA00023239"/>
    </source>
</evidence>
<accession>I6ZWE5</accession>
<evidence type="ECO:0000256" key="2">
    <source>
        <dbReference type="ARBA" id="ARBA00005013"/>
    </source>
</evidence>
<sequence length="122" mass="13915">MTNIIRLRNAVFYAYHGALKEEQNIGGKFEADVDIYTDFSEAAAKDDLKLTINYDEVYKYINSLVHQKKLYLIETLATIIADGLLEKYPSIKKIAVRVRKHHVPVGGVIDYVEAEVIKENGR</sequence>